<name>A0ABN8P5L1_9CNID</name>
<keyword evidence="2" id="KW-1185">Reference proteome</keyword>
<dbReference type="EMBL" id="CALNXK010000054">
    <property type="protein sequence ID" value="CAH3134636.1"/>
    <property type="molecule type" value="Genomic_DNA"/>
</dbReference>
<evidence type="ECO:0000313" key="2">
    <source>
        <dbReference type="Proteomes" id="UP001159405"/>
    </source>
</evidence>
<evidence type="ECO:0000313" key="1">
    <source>
        <dbReference type="EMBL" id="CAH3134636.1"/>
    </source>
</evidence>
<protein>
    <submittedName>
        <fullName evidence="1">Uncharacterized protein</fullName>
    </submittedName>
</protein>
<dbReference type="Proteomes" id="UP001159405">
    <property type="component" value="Unassembled WGS sequence"/>
</dbReference>
<comment type="caution">
    <text evidence="1">The sequence shown here is derived from an EMBL/GenBank/DDBJ whole genome shotgun (WGS) entry which is preliminary data.</text>
</comment>
<reference evidence="1 2" key="1">
    <citation type="submission" date="2022-05" db="EMBL/GenBank/DDBJ databases">
        <authorList>
            <consortium name="Genoscope - CEA"/>
            <person name="William W."/>
        </authorList>
    </citation>
    <scope>NUCLEOTIDE SEQUENCE [LARGE SCALE GENOMIC DNA]</scope>
</reference>
<organism evidence="1 2">
    <name type="scientific">Porites lobata</name>
    <dbReference type="NCBI Taxonomy" id="104759"/>
    <lineage>
        <taxon>Eukaryota</taxon>
        <taxon>Metazoa</taxon>
        <taxon>Cnidaria</taxon>
        <taxon>Anthozoa</taxon>
        <taxon>Hexacorallia</taxon>
        <taxon>Scleractinia</taxon>
        <taxon>Fungiina</taxon>
        <taxon>Poritidae</taxon>
        <taxon>Porites</taxon>
    </lineage>
</organism>
<gene>
    <name evidence="1" type="ORF">PLOB_00037464</name>
</gene>
<proteinExistence type="predicted"/>
<accession>A0ABN8P5L1</accession>
<sequence length="482" mass="55118">MSRLAGSAIAQGPNVGRIDRWSKWKPTDESTLWLLLSGASNPPENIEISKRRPRDSPGDINGAFLAGVSRDFANMQELIIPKIYNIVRDFYFTRDKALEHITNFFQKCMDTKARPMLYYTGHGEIGTGNWCFADGTISIQEIFDMLPGGLYYPMIFSDACYSGHWANFCLEKGISGFHCLAACPEYSTAFDTKGEGGDLTLFMTGKKERPLKEPMYSGGNLLDFPITSGFDLISYSKFLKSFIKNSQRVVSSQSIHNGFLSAYFVTSKLHDPRPAVDWQIFTDLKKFSAFVREQRKKSMMIYSLAFDEGSSFGVFLLKNYGTDQRVLKRVSSIRKYREKGFKITACAAQGKPFCVIMTEDAENYKGKIQTWFTSQEWRHAEKKIKKGYQAGKIITGICYSHILKKYLVVITQTQQKQCYFWQVDNTSKEQRKREKIVREREKEGFYPSVIFTDPNNGQTLFVMTKDESIQSCICKVNYKMEG</sequence>